<reference evidence="2" key="1">
    <citation type="journal article" date="2019" name="Int. J. Syst. Evol. Microbiol.">
        <title>The Global Catalogue of Microorganisms (GCM) 10K type strain sequencing project: providing services to taxonomists for standard genome sequencing and annotation.</title>
        <authorList>
            <consortium name="The Broad Institute Genomics Platform"/>
            <consortium name="The Broad Institute Genome Sequencing Center for Infectious Disease"/>
            <person name="Wu L."/>
            <person name="Ma J."/>
        </authorList>
    </citation>
    <scope>NUCLEOTIDE SEQUENCE [LARGE SCALE GENOMIC DNA]</scope>
    <source>
        <strain evidence="2">CCUG 63830</strain>
    </source>
</reference>
<name>A0ABW1ZK42_9DEIO</name>
<dbReference type="Pfam" id="PF13671">
    <property type="entry name" value="AAA_33"/>
    <property type="match status" value="1"/>
</dbReference>
<organism evidence="1 2">
    <name type="scientific">Deinococcus multiflagellatus</name>
    <dbReference type="NCBI Taxonomy" id="1656887"/>
    <lineage>
        <taxon>Bacteria</taxon>
        <taxon>Thermotogati</taxon>
        <taxon>Deinococcota</taxon>
        <taxon>Deinococci</taxon>
        <taxon>Deinococcales</taxon>
        <taxon>Deinococcaceae</taxon>
        <taxon>Deinococcus</taxon>
    </lineage>
</organism>
<comment type="caution">
    <text evidence="1">The sequence shown here is derived from an EMBL/GenBank/DDBJ whole genome shotgun (WGS) entry which is preliminary data.</text>
</comment>
<dbReference type="Gene3D" id="3.40.50.300">
    <property type="entry name" value="P-loop containing nucleotide triphosphate hydrolases"/>
    <property type="match status" value="1"/>
</dbReference>
<dbReference type="EMBL" id="JBHSWB010000001">
    <property type="protein sequence ID" value="MFC6661299.1"/>
    <property type="molecule type" value="Genomic_DNA"/>
</dbReference>
<keyword evidence="2" id="KW-1185">Reference proteome</keyword>
<dbReference type="SUPFAM" id="SSF52540">
    <property type="entry name" value="P-loop containing nucleoside triphosphate hydrolases"/>
    <property type="match status" value="1"/>
</dbReference>
<dbReference type="RefSeq" id="WP_380056719.1">
    <property type="nucleotide sequence ID" value="NZ_JBHSWB010000001.1"/>
</dbReference>
<accession>A0ABW1ZK42</accession>
<dbReference type="InterPro" id="IPR027417">
    <property type="entry name" value="P-loop_NTPase"/>
</dbReference>
<gene>
    <name evidence="1" type="ORF">ACFP90_13815</name>
</gene>
<proteinExistence type="predicted"/>
<evidence type="ECO:0000313" key="1">
    <source>
        <dbReference type="EMBL" id="MFC6661299.1"/>
    </source>
</evidence>
<sequence length="104" mass="10788">MQEAARHGFPRLTVLCGPSGSGKSTLAAEFPDAEVISLDDLRAQLGGGRHGAKHGAWVGGQVMQAAREALRAGLRRGPMWSGTPPACGAVAARRCWAWAAITAP</sequence>
<protein>
    <submittedName>
        <fullName evidence="1">AAA family ATPase</fullName>
    </submittedName>
</protein>
<evidence type="ECO:0000313" key="2">
    <source>
        <dbReference type="Proteomes" id="UP001596317"/>
    </source>
</evidence>
<dbReference type="Proteomes" id="UP001596317">
    <property type="component" value="Unassembled WGS sequence"/>
</dbReference>